<evidence type="ECO:0008006" key="10">
    <source>
        <dbReference type="Google" id="ProtNLM"/>
    </source>
</evidence>
<evidence type="ECO:0000256" key="2">
    <source>
        <dbReference type="ARBA" id="ARBA00022448"/>
    </source>
</evidence>
<feature type="transmembrane region" description="Helical" evidence="8">
    <location>
        <begin position="108"/>
        <end position="131"/>
    </location>
</feature>
<gene>
    <name evidence="9" type="ORF">CHYS00102_LOCUS25258</name>
</gene>
<evidence type="ECO:0000256" key="8">
    <source>
        <dbReference type="SAM" id="Phobius"/>
    </source>
</evidence>
<evidence type="ECO:0000256" key="7">
    <source>
        <dbReference type="ARBA" id="ARBA00024041"/>
    </source>
</evidence>
<keyword evidence="4 8" id="KW-0812">Transmembrane</keyword>
<dbReference type="InterPro" id="IPR044566">
    <property type="entry name" value="RMV1-like"/>
</dbReference>
<evidence type="ECO:0000256" key="4">
    <source>
        <dbReference type="ARBA" id="ARBA00022692"/>
    </source>
</evidence>
<sequence>MKAWTAAGAAACNLALYQAGTSSHARRVAGMAERGHLPEIFAERGRHGAPTYALAISASISLGVGFFPFMEILEMMNLMACVVILVEYAAFVRLRVSRPDLHRPYRIPIGTLGCAAMLLPAAFFVLLLMALATWQSYAAFGVTVAVGGLLNHLQSAGGRRGWWRIRGDDLAYAGVPEPPPESPRE</sequence>
<dbReference type="GO" id="GO:0005886">
    <property type="term" value="C:plasma membrane"/>
    <property type="evidence" value="ECO:0007669"/>
    <property type="project" value="UniProtKB-SubCell"/>
</dbReference>
<feature type="transmembrane region" description="Helical" evidence="8">
    <location>
        <begin position="52"/>
        <end position="70"/>
    </location>
</feature>
<keyword evidence="2" id="KW-0813">Transport</keyword>
<comment type="subcellular location">
    <subcellularLocation>
        <location evidence="1">Cell membrane</location>
        <topology evidence="1">Multi-pass membrane protein</topology>
    </subcellularLocation>
</comment>
<comment type="similarity">
    <text evidence="7">Belongs to the amino acid-polyamine-organocation (APC) superfamily. Polyamine:cation symporter (PHS) (TC 2.A.3.12) family.</text>
</comment>
<dbReference type="PANTHER" id="PTHR45826">
    <property type="entry name" value="POLYAMINE TRANSPORTER PUT1"/>
    <property type="match status" value="1"/>
</dbReference>
<dbReference type="InterPro" id="IPR002293">
    <property type="entry name" value="AA/rel_permease1"/>
</dbReference>
<dbReference type="Gene3D" id="1.20.1740.10">
    <property type="entry name" value="Amino acid/polyamine transporter I"/>
    <property type="match status" value="1"/>
</dbReference>
<dbReference type="GO" id="GO:0015203">
    <property type="term" value="F:polyamine transmembrane transporter activity"/>
    <property type="evidence" value="ECO:0007669"/>
    <property type="project" value="UniProtKB-ARBA"/>
</dbReference>
<accession>A0A7S1BU33</accession>
<feature type="transmembrane region" description="Helical" evidence="8">
    <location>
        <begin position="137"/>
        <end position="156"/>
    </location>
</feature>
<organism evidence="9">
    <name type="scientific">Corethron hystrix</name>
    <dbReference type="NCBI Taxonomy" id="216773"/>
    <lineage>
        <taxon>Eukaryota</taxon>
        <taxon>Sar</taxon>
        <taxon>Stramenopiles</taxon>
        <taxon>Ochrophyta</taxon>
        <taxon>Bacillariophyta</taxon>
        <taxon>Coscinodiscophyceae</taxon>
        <taxon>Corethrophycidae</taxon>
        <taxon>Corethrales</taxon>
        <taxon>Corethraceae</taxon>
        <taxon>Corethron</taxon>
    </lineage>
</organism>
<evidence type="ECO:0000256" key="3">
    <source>
        <dbReference type="ARBA" id="ARBA00022475"/>
    </source>
</evidence>
<dbReference type="AlphaFoldDB" id="A0A7S1BU33"/>
<evidence type="ECO:0000256" key="5">
    <source>
        <dbReference type="ARBA" id="ARBA00022989"/>
    </source>
</evidence>
<proteinExistence type="inferred from homology"/>
<keyword evidence="6 8" id="KW-0472">Membrane</keyword>
<name>A0A7S1BU33_9STRA</name>
<keyword evidence="3" id="KW-1003">Cell membrane</keyword>
<keyword evidence="5 8" id="KW-1133">Transmembrane helix</keyword>
<evidence type="ECO:0000256" key="6">
    <source>
        <dbReference type="ARBA" id="ARBA00023136"/>
    </source>
</evidence>
<dbReference type="PANTHER" id="PTHR45826:SF2">
    <property type="entry name" value="AMINO ACID TRANSPORTER"/>
    <property type="match status" value="1"/>
</dbReference>
<protein>
    <recommendedName>
        <fullName evidence="10">Amino acid permease/ SLC12A domain-containing protein</fullName>
    </recommendedName>
</protein>
<evidence type="ECO:0000313" key="9">
    <source>
        <dbReference type="EMBL" id="CAD8898044.1"/>
    </source>
</evidence>
<reference evidence="9" key="1">
    <citation type="submission" date="2021-01" db="EMBL/GenBank/DDBJ databases">
        <authorList>
            <person name="Corre E."/>
            <person name="Pelletier E."/>
            <person name="Niang G."/>
            <person name="Scheremetjew M."/>
            <person name="Finn R."/>
            <person name="Kale V."/>
            <person name="Holt S."/>
            <person name="Cochrane G."/>
            <person name="Meng A."/>
            <person name="Brown T."/>
            <person name="Cohen L."/>
        </authorList>
    </citation>
    <scope>NUCLEOTIDE SEQUENCE</scope>
    <source>
        <strain evidence="9">308</strain>
    </source>
</reference>
<dbReference type="Pfam" id="PF13520">
    <property type="entry name" value="AA_permease_2"/>
    <property type="match status" value="1"/>
</dbReference>
<dbReference type="EMBL" id="HBFR01034601">
    <property type="protein sequence ID" value="CAD8898044.1"/>
    <property type="molecule type" value="Transcribed_RNA"/>
</dbReference>
<evidence type="ECO:0000256" key="1">
    <source>
        <dbReference type="ARBA" id="ARBA00004651"/>
    </source>
</evidence>
<feature type="transmembrane region" description="Helical" evidence="8">
    <location>
        <begin position="76"/>
        <end position="96"/>
    </location>
</feature>